<dbReference type="EMBL" id="CAJOBA010006925">
    <property type="protein sequence ID" value="CAF3787554.1"/>
    <property type="molecule type" value="Genomic_DNA"/>
</dbReference>
<dbReference type="Proteomes" id="UP000677228">
    <property type="component" value="Unassembled WGS sequence"/>
</dbReference>
<dbReference type="EMBL" id="CAJNOQ010002324">
    <property type="protein sequence ID" value="CAF0951863.1"/>
    <property type="molecule type" value="Genomic_DNA"/>
</dbReference>
<dbReference type="EMBL" id="CAJOBC010002323">
    <property type="protein sequence ID" value="CAF3727488.1"/>
    <property type="molecule type" value="Genomic_DNA"/>
</dbReference>
<gene>
    <name evidence="2" type="ORF">GPM918_LOCUS11290</name>
    <name evidence="3" type="ORF">OVA965_LOCUS15397</name>
    <name evidence="4" type="ORF">SRO942_LOCUS11289</name>
    <name evidence="5" type="ORF">TMI583_LOCUS15406</name>
</gene>
<evidence type="ECO:0000313" key="5">
    <source>
        <dbReference type="EMBL" id="CAF3787554.1"/>
    </source>
</evidence>
<dbReference type="PROSITE" id="PS51257">
    <property type="entry name" value="PROKAR_LIPOPROTEIN"/>
    <property type="match status" value="1"/>
</dbReference>
<dbReference type="Proteomes" id="UP000663829">
    <property type="component" value="Unassembled WGS sequence"/>
</dbReference>
<dbReference type="Proteomes" id="UP000681722">
    <property type="component" value="Unassembled WGS sequence"/>
</dbReference>
<accession>A0A814DAX8</accession>
<evidence type="ECO:0000313" key="6">
    <source>
        <dbReference type="Proteomes" id="UP000663829"/>
    </source>
</evidence>
<keyword evidence="1" id="KW-0732">Signal</keyword>
<feature type="chain" id="PRO_5036409960" description="C1q domain-containing protein" evidence="1">
    <location>
        <begin position="20"/>
        <end position="222"/>
    </location>
</feature>
<dbReference type="EMBL" id="CAJNOK010006914">
    <property type="protein sequence ID" value="CAF1018285.1"/>
    <property type="molecule type" value="Genomic_DNA"/>
</dbReference>
<sequence>MNKFFLTVYYLSLFTLVSCSETRQISETIHVQDSRSSRYAYGRLAEQYYCKYQNPYVYALNDRLDIFSKIPGLTSTFTLPQPTLYKITFQANCKVAVPGRLFLRIMVNDQLIIGDRLIPNTSDRHLNQTILGTTLTEVDCRGGCFQYSGIDRVEWGWTEYACSKTEIIYLKPGVHVFDVGVRINEREFEIIGGILQFELIQYEQNSNIGIPLSDINFNNHNQ</sequence>
<name>A0A814DAX8_9BILA</name>
<evidence type="ECO:0000256" key="1">
    <source>
        <dbReference type="SAM" id="SignalP"/>
    </source>
</evidence>
<keyword evidence="6" id="KW-1185">Reference proteome</keyword>
<evidence type="ECO:0008006" key="7">
    <source>
        <dbReference type="Google" id="ProtNLM"/>
    </source>
</evidence>
<dbReference type="AlphaFoldDB" id="A0A814DAX8"/>
<reference evidence="2" key="1">
    <citation type="submission" date="2021-02" db="EMBL/GenBank/DDBJ databases">
        <authorList>
            <person name="Nowell W R."/>
        </authorList>
    </citation>
    <scope>NUCLEOTIDE SEQUENCE</scope>
</reference>
<evidence type="ECO:0000313" key="2">
    <source>
        <dbReference type="EMBL" id="CAF0951863.1"/>
    </source>
</evidence>
<comment type="caution">
    <text evidence="2">The sequence shown here is derived from an EMBL/GenBank/DDBJ whole genome shotgun (WGS) entry which is preliminary data.</text>
</comment>
<proteinExistence type="predicted"/>
<evidence type="ECO:0000313" key="3">
    <source>
        <dbReference type="EMBL" id="CAF1018285.1"/>
    </source>
</evidence>
<evidence type="ECO:0000313" key="4">
    <source>
        <dbReference type="EMBL" id="CAF3727488.1"/>
    </source>
</evidence>
<organism evidence="2 6">
    <name type="scientific">Didymodactylos carnosus</name>
    <dbReference type="NCBI Taxonomy" id="1234261"/>
    <lineage>
        <taxon>Eukaryota</taxon>
        <taxon>Metazoa</taxon>
        <taxon>Spiralia</taxon>
        <taxon>Gnathifera</taxon>
        <taxon>Rotifera</taxon>
        <taxon>Eurotatoria</taxon>
        <taxon>Bdelloidea</taxon>
        <taxon>Philodinida</taxon>
        <taxon>Philodinidae</taxon>
        <taxon>Didymodactylos</taxon>
    </lineage>
</organism>
<protein>
    <recommendedName>
        <fullName evidence="7">C1q domain-containing protein</fullName>
    </recommendedName>
</protein>
<feature type="signal peptide" evidence="1">
    <location>
        <begin position="1"/>
        <end position="19"/>
    </location>
</feature>
<dbReference type="OrthoDB" id="10059800at2759"/>
<dbReference type="Proteomes" id="UP000682733">
    <property type="component" value="Unassembled WGS sequence"/>
</dbReference>